<dbReference type="Gene3D" id="3.30.590.10">
    <property type="entry name" value="Glutamine synthetase/guanido kinase, catalytic domain"/>
    <property type="match status" value="1"/>
</dbReference>
<dbReference type="InterPro" id="IPR014746">
    <property type="entry name" value="Gln_synth/guanido_kin_cat_dom"/>
</dbReference>
<dbReference type="SMART" id="SM00837">
    <property type="entry name" value="DPBB_1"/>
    <property type="match status" value="1"/>
</dbReference>
<evidence type="ECO:0000256" key="3">
    <source>
        <dbReference type="ARBA" id="ARBA00005392"/>
    </source>
</evidence>
<dbReference type="FunFam" id="3.10.20.70:FF:000009">
    <property type="entry name" value="Glutamate-ammonia ligase"/>
    <property type="match status" value="1"/>
</dbReference>
<dbReference type="Pfam" id="PF01357">
    <property type="entry name" value="Expansin_C"/>
    <property type="match status" value="1"/>
</dbReference>
<dbReference type="AlphaFoldDB" id="A0AAP0IZ71"/>
<dbReference type="InterPro" id="IPR002963">
    <property type="entry name" value="Expansin"/>
</dbReference>
<name>A0AAP0IZ71_9MAGN</name>
<keyword evidence="5" id="KW-0964">Secreted</keyword>
<dbReference type="InterPro" id="IPR036749">
    <property type="entry name" value="Expansin_CBD_sf"/>
</dbReference>
<dbReference type="Gene3D" id="2.40.40.10">
    <property type="entry name" value="RlpA-like domain"/>
    <property type="match status" value="1"/>
</dbReference>
<feature type="region of interest" description="Disordered" evidence="10">
    <location>
        <begin position="921"/>
        <end position="961"/>
    </location>
</feature>
<evidence type="ECO:0000256" key="4">
    <source>
        <dbReference type="ARBA" id="ARBA00022512"/>
    </source>
</evidence>
<dbReference type="SUPFAM" id="SSF51556">
    <property type="entry name" value="Metallo-dependent hydrolases"/>
    <property type="match status" value="1"/>
</dbReference>
<reference evidence="15 16" key="1">
    <citation type="submission" date="2024-01" db="EMBL/GenBank/DDBJ databases">
        <title>Genome assemblies of Stephania.</title>
        <authorList>
            <person name="Yang L."/>
        </authorList>
    </citation>
    <scope>NUCLEOTIDE SEQUENCE [LARGE SCALE GENOMIC DNA]</scope>
    <source>
        <strain evidence="15">QJT</strain>
        <tissue evidence="15">Leaf</tissue>
    </source>
</reference>
<dbReference type="GO" id="GO:0006542">
    <property type="term" value="P:glutamine biosynthetic process"/>
    <property type="evidence" value="ECO:0007669"/>
    <property type="project" value="InterPro"/>
</dbReference>
<dbReference type="PRINTS" id="PR01226">
    <property type="entry name" value="EXPANSIN"/>
</dbReference>
<dbReference type="SUPFAM" id="SSF54368">
    <property type="entry name" value="Glutamine synthetase, N-terminal domain"/>
    <property type="match status" value="1"/>
</dbReference>
<dbReference type="Pfam" id="PF00120">
    <property type="entry name" value="Gln-synt_C"/>
    <property type="match status" value="1"/>
</dbReference>
<dbReference type="InterPro" id="IPR032466">
    <property type="entry name" value="Metal_Hydrolase"/>
</dbReference>
<dbReference type="Pfam" id="PF03330">
    <property type="entry name" value="DPBB_1"/>
    <property type="match status" value="1"/>
</dbReference>
<dbReference type="SMART" id="SM01230">
    <property type="entry name" value="Gln-synt_C"/>
    <property type="match status" value="1"/>
</dbReference>
<keyword evidence="4" id="KW-0134">Cell wall</keyword>
<evidence type="ECO:0000256" key="7">
    <source>
        <dbReference type="ARBA" id="ARBA00023136"/>
    </source>
</evidence>
<dbReference type="EMBL" id="JBBNAE010000005">
    <property type="protein sequence ID" value="KAK9124100.1"/>
    <property type="molecule type" value="Genomic_DNA"/>
</dbReference>
<feature type="domain" description="GS catalytic" evidence="14">
    <location>
        <begin position="555"/>
        <end position="907"/>
    </location>
</feature>
<dbReference type="PRINTS" id="PR01225">
    <property type="entry name" value="EXPANSNFAMLY"/>
</dbReference>
<evidence type="ECO:0000259" key="11">
    <source>
        <dbReference type="PROSITE" id="PS50842"/>
    </source>
</evidence>
<evidence type="ECO:0000313" key="15">
    <source>
        <dbReference type="EMBL" id="KAK9124100.1"/>
    </source>
</evidence>
<dbReference type="PROSITE" id="PS51986">
    <property type="entry name" value="GS_BETA_GRASP"/>
    <property type="match status" value="1"/>
</dbReference>
<dbReference type="Gene3D" id="3.10.20.70">
    <property type="entry name" value="Glutamine synthetase, N-terminal domain"/>
    <property type="match status" value="1"/>
</dbReference>
<dbReference type="InterPro" id="IPR007118">
    <property type="entry name" value="Expan_Lol_pI"/>
</dbReference>
<proteinExistence type="inferred from homology"/>
<dbReference type="Gene3D" id="3.20.20.140">
    <property type="entry name" value="Metal-dependent hydrolases"/>
    <property type="match status" value="1"/>
</dbReference>
<dbReference type="GO" id="GO:0005576">
    <property type="term" value="C:extracellular region"/>
    <property type="evidence" value="ECO:0007669"/>
    <property type="project" value="InterPro"/>
</dbReference>
<dbReference type="FunFam" id="3.30.590.10:FF:000012">
    <property type="entry name" value="Glutamate-ammonia ligase"/>
    <property type="match status" value="1"/>
</dbReference>
<evidence type="ECO:0000256" key="1">
    <source>
        <dbReference type="ARBA" id="ARBA00004170"/>
    </source>
</evidence>
<evidence type="ECO:0000259" key="12">
    <source>
        <dbReference type="PROSITE" id="PS50843"/>
    </source>
</evidence>
<dbReference type="InterPro" id="IPR036908">
    <property type="entry name" value="RlpA-like_sf"/>
</dbReference>
<dbReference type="InterPro" id="IPR036651">
    <property type="entry name" value="Gln_synt_N_sf"/>
</dbReference>
<dbReference type="SUPFAM" id="SSF49590">
    <property type="entry name" value="PHL pollen allergen"/>
    <property type="match status" value="1"/>
</dbReference>
<comment type="similarity">
    <text evidence="8 9">Belongs to the glutamine synthetase family.</text>
</comment>
<dbReference type="PROSITE" id="PS50842">
    <property type="entry name" value="EXPANSIN_EG45"/>
    <property type="match status" value="1"/>
</dbReference>
<dbReference type="PANTHER" id="PTHR43383:SF2">
    <property type="entry name" value="AMIDOHYDROLASE 2 FAMILY PROTEIN"/>
    <property type="match status" value="1"/>
</dbReference>
<dbReference type="FunFam" id="2.40.40.10:FF:000001">
    <property type="entry name" value="Expansin"/>
    <property type="match status" value="1"/>
</dbReference>
<dbReference type="Gene3D" id="2.60.40.760">
    <property type="entry name" value="Expansin, cellulose-binding-like domain"/>
    <property type="match status" value="1"/>
</dbReference>
<dbReference type="InterPro" id="IPR008147">
    <property type="entry name" value="Gln_synt_N"/>
</dbReference>
<feature type="domain" description="Expansin-like CBD" evidence="12">
    <location>
        <begin position="1118"/>
        <end position="1197"/>
    </location>
</feature>
<dbReference type="GO" id="GO:0004356">
    <property type="term" value="F:glutamine synthetase activity"/>
    <property type="evidence" value="ECO:0007669"/>
    <property type="project" value="InterPro"/>
</dbReference>
<dbReference type="Proteomes" id="UP001417504">
    <property type="component" value="Unassembled WGS sequence"/>
</dbReference>
<evidence type="ECO:0000256" key="6">
    <source>
        <dbReference type="ARBA" id="ARBA00022729"/>
    </source>
</evidence>
<evidence type="ECO:0000256" key="8">
    <source>
        <dbReference type="PROSITE-ProRule" id="PRU01330"/>
    </source>
</evidence>
<dbReference type="PROSITE" id="PS50843">
    <property type="entry name" value="EXPANSIN_CBD"/>
    <property type="match status" value="1"/>
</dbReference>
<evidence type="ECO:0000256" key="10">
    <source>
        <dbReference type="SAM" id="MobiDB-lite"/>
    </source>
</evidence>
<evidence type="ECO:0000256" key="5">
    <source>
        <dbReference type="ARBA" id="ARBA00022525"/>
    </source>
</evidence>
<comment type="caution">
    <text evidence="15">The sequence shown here is derived from an EMBL/GenBank/DDBJ whole genome shotgun (WGS) entry which is preliminary data.</text>
</comment>
<evidence type="ECO:0000259" key="13">
    <source>
        <dbReference type="PROSITE" id="PS51986"/>
    </source>
</evidence>
<feature type="compositionally biased region" description="Basic residues" evidence="10">
    <location>
        <begin position="921"/>
        <end position="952"/>
    </location>
</feature>
<keyword evidence="7" id="KW-0472">Membrane</keyword>
<evidence type="ECO:0000256" key="2">
    <source>
        <dbReference type="ARBA" id="ARBA00004191"/>
    </source>
</evidence>
<dbReference type="InterPro" id="IPR009009">
    <property type="entry name" value="RlpA-like_DPBB"/>
</dbReference>
<dbReference type="GO" id="GO:0016020">
    <property type="term" value="C:membrane"/>
    <property type="evidence" value="ECO:0007669"/>
    <property type="project" value="UniProtKB-SubCell"/>
</dbReference>
<dbReference type="SUPFAM" id="SSF50685">
    <property type="entry name" value="Barwin-like endoglucanases"/>
    <property type="match status" value="1"/>
</dbReference>
<dbReference type="GO" id="GO:0016787">
    <property type="term" value="F:hydrolase activity"/>
    <property type="evidence" value="ECO:0007669"/>
    <property type="project" value="InterPro"/>
</dbReference>
<comment type="similarity">
    <text evidence="3">Belongs to the expansin family. Expansin A subfamily.</text>
</comment>
<dbReference type="InterPro" id="IPR006680">
    <property type="entry name" value="Amidohydro-rel"/>
</dbReference>
<dbReference type="InterPro" id="IPR007112">
    <property type="entry name" value="Expansin/allergen_DPBB_dom"/>
</dbReference>
<accession>A0AAP0IZ71</accession>
<protein>
    <submittedName>
        <fullName evidence="15">Uncharacterized protein</fullName>
    </submittedName>
</protein>
<comment type="subcellular location">
    <subcellularLocation>
        <location evidence="1">Membrane</location>
        <topology evidence="1">Peripheral membrane protein</topology>
    </subcellularLocation>
    <subcellularLocation>
        <location evidence="2">Secreted</location>
        <location evidence="2">Cell wall</location>
    </subcellularLocation>
</comment>
<gene>
    <name evidence="15" type="ORF">Sjap_013702</name>
</gene>
<keyword evidence="16" id="KW-1185">Reference proteome</keyword>
<evidence type="ECO:0000256" key="9">
    <source>
        <dbReference type="RuleBase" id="RU000384"/>
    </source>
</evidence>
<feature type="domain" description="Expansin-like EG45" evidence="11">
    <location>
        <begin position="994"/>
        <end position="1108"/>
    </location>
</feature>
<dbReference type="InterPro" id="IPR008146">
    <property type="entry name" value="Gln_synth_cat_dom"/>
</dbReference>
<dbReference type="FunFam" id="2.60.40.760:FF:000001">
    <property type="entry name" value="Expansin"/>
    <property type="match status" value="1"/>
</dbReference>
<evidence type="ECO:0000259" key="14">
    <source>
        <dbReference type="PROSITE" id="PS51987"/>
    </source>
</evidence>
<feature type="domain" description="GS beta-grasp" evidence="13">
    <location>
        <begin position="451"/>
        <end position="548"/>
    </location>
</feature>
<dbReference type="InterPro" id="IPR007117">
    <property type="entry name" value="Expansin_CBD"/>
</dbReference>
<organism evidence="15 16">
    <name type="scientific">Stephania japonica</name>
    <dbReference type="NCBI Taxonomy" id="461633"/>
    <lineage>
        <taxon>Eukaryota</taxon>
        <taxon>Viridiplantae</taxon>
        <taxon>Streptophyta</taxon>
        <taxon>Embryophyta</taxon>
        <taxon>Tracheophyta</taxon>
        <taxon>Spermatophyta</taxon>
        <taxon>Magnoliopsida</taxon>
        <taxon>Ranunculales</taxon>
        <taxon>Menispermaceae</taxon>
        <taxon>Menispermoideae</taxon>
        <taxon>Cissampelideae</taxon>
        <taxon>Stephania</taxon>
    </lineage>
</organism>
<dbReference type="SUPFAM" id="SSF55931">
    <property type="entry name" value="Glutamine synthetase/guanido kinase"/>
    <property type="match status" value="1"/>
</dbReference>
<dbReference type="GO" id="GO:0009664">
    <property type="term" value="P:plant-type cell wall organization"/>
    <property type="evidence" value="ECO:0007669"/>
    <property type="project" value="InterPro"/>
</dbReference>
<dbReference type="PROSITE" id="PS51987">
    <property type="entry name" value="GS_CATALYTIC"/>
    <property type="match status" value="1"/>
</dbReference>
<evidence type="ECO:0000313" key="16">
    <source>
        <dbReference type="Proteomes" id="UP001417504"/>
    </source>
</evidence>
<dbReference type="PANTHER" id="PTHR43383">
    <property type="entry name" value="NODULIN 6"/>
    <property type="match status" value="1"/>
</dbReference>
<dbReference type="Pfam" id="PF04909">
    <property type="entry name" value="Amidohydro_2"/>
    <property type="match status" value="1"/>
</dbReference>
<sequence>MERSYAEELLRAAVARIDLIDSHAHNLVSPDSDFPFLRCFSEAQADALQHSIHSLSFKVIHQSFHLFFNSLSCSFTSNCLDSGFGVTQRSVRDLAELYGCEKSLLGLESHRSSSGFHSISSKCFAEARISALLIDDGIVLDKMLDLDSHRSFTPVVHRIVRIERLAEAILDNENPNGSKWTLDSFTEIFKEKLKSYPLDCSLWHDFDELIFSVALKSVAAYRSGLEINPFVEKKDAEEGLSEVLSSEKPIRIENKSLIDYIFMCSLDIALNFDLPIQIHTGFGDRDLDLRLSNPLHLRAVLEDKRYSTCRIVLLHASYPFSKEASYLASVYSQVYLDFGLAVPKLSVHGMISSVKELLELAPIKKVMFSTDGYAFPETFYLGAKRAREVILSVLCDACDDGDLTTAEAIEAAEDILKQNAVKFYKLEGDVSNSRSVVPCGFVRKDSSASQNGIVFVRILWVDTSGQHRCRVLGVKFPAKRFHEVVKQNGIGLTFASMGMTSSSDGPADGTDLTGVGEIRLIPDLSTKWTIPWAQKEEMVLADMHLKPGETWEYCPRETLRRISKVLRDEFNLEMDAGFENEFYLLRSVSRECTDDWIPFDSTPYCSTSGFDEASLLLQEVMSALQSIKIAIEQVHAESGKGQFEIALGHTICNHAADNLILTREVIKAVARKHGLLATFVPKYSLNDIGSGSHVHISLLQNGKNIFMASEETSRHGMSKIGEEFMAGVFTHLPSIMAFTAPLPNSYDRIQPNTWSGAYLCWGKENREAPLRTSCPPGISEGMVSNFEIKAFDGCANPHLGLAAILAAGIDGLRRHLTLPEPVGTNPSSLDGKIQRLPKELSESVEALENDTILKDFIGKKLVTAVIGVRKRLITIPRIRTHSINLYTAISEVSLAPSPVLVTVLCSGLPEVQATFGHVHYHRGPHHHHHRRYHGHHGRHAHPRQHWHAHPKSHGNQGRNYHARAHHGHPKFKPGTWSSGHATFYGGSDASGTMGGACGYGDLHSQGYGVQTAALSTVLFNQGLACGSCYEIKCVNDQRWCHPGQPSLFVTATNLCPPNNNLPGDNGGWCNPPNSHFDLSQPSFVQIAQYEAGIVPIQYRRVPCKKQGGIRFTITGNPYFNLVMVWNVGGAGDVTSVQMKGDKTGWTPMQRNWGQNWQSTTVFTGQSLTFRVRTSDGRTSTSWHLAPRNWQFGQTFEGKNFS</sequence>
<keyword evidence="6" id="KW-0732">Signal</keyword>
<dbReference type="CDD" id="cd22274">
    <property type="entry name" value="DPBB_EXPA_N"/>
    <property type="match status" value="1"/>
</dbReference>